<evidence type="ECO:0000313" key="2">
    <source>
        <dbReference type="Proteomes" id="UP000510686"/>
    </source>
</evidence>
<dbReference type="Proteomes" id="UP000510686">
    <property type="component" value="Chromosome 2"/>
</dbReference>
<keyword evidence="2" id="KW-1185">Reference proteome</keyword>
<proteinExistence type="predicted"/>
<name>A0A7D5UV32_9HYPO</name>
<dbReference type="RefSeq" id="XP_065986431.1">
    <property type="nucleotide sequence ID" value="XM_066130424.1"/>
</dbReference>
<reference evidence="1 2" key="1">
    <citation type="submission" date="2020-07" db="EMBL/GenBank/DDBJ databases">
        <title>Telomere length de novo assembly of all 7 chromosomes of the fungus, Metarhizium brunneum, using a novel assembly pipeline.</title>
        <authorList>
            <person name="Saud z."/>
            <person name="Kortsinoglou A."/>
            <person name="Kouvelis V.N."/>
            <person name="Butt T.M."/>
        </authorList>
    </citation>
    <scope>NUCLEOTIDE SEQUENCE [LARGE SCALE GENOMIC DNA]</scope>
    <source>
        <strain evidence="1 2">4556</strain>
    </source>
</reference>
<gene>
    <name evidence="1" type="primary">str3_1</name>
    <name evidence="1" type="ORF">G6M90_00g047100</name>
</gene>
<dbReference type="GeneID" id="90967730"/>
<dbReference type="KEGG" id="mbrn:90967730"/>
<protein>
    <submittedName>
        <fullName evidence="1">Siderophore iron transporter 3</fullName>
    </submittedName>
</protein>
<evidence type="ECO:0000313" key="1">
    <source>
        <dbReference type="EMBL" id="QLI67696.1"/>
    </source>
</evidence>
<accession>A0A7D5UV32</accession>
<dbReference type="AlphaFoldDB" id="A0A7D5UV32"/>
<organism evidence="1 2">
    <name type="scientific">Metarhizium brunneum</name>
    <dbReference type="NCBI Taxonomy" id="500148"/>
    <lineage>
        <taxon>Eukaryota</taxon>
        <taxon>Fungi</taxon>
        <taxon>Dikarya</taxon>
        <taxon>Ascomycota</taxon>
        <taxon>Pezizomycotina</taxon>
        <taxon>Sordariomycetes</taxon>
        <taxon>Hypocreomycetidae</taxon>
        <taxon>Hypocreales</taxon>
        <taxon>Clavicipitaceae</taxon>
        <taxon>Metarhizium</taxon>
    </lineage>
</organism>
<dbReference type="EMBL" id="CP058933">
    <property type="protein sequence ID" value="QLI67696.1"/>
    <property type="molecule type" value="Genomic_DNA"/>
</dbReference>
<sequence length="112" mass="12073">MRDLYWTSYVLAAKPCSDQDWVYYGHTLTLALCIWTHCYKALRLFGLCLKIIGVGIPPSTAVAQTNNTTSMVISMVMVGAGGAFSVVGSRVAPQAAGPHQDVAIAISRACWH</sequence>